<proteinExistence type="predicted"/>
<name>A0A1F7Y126_9BACT</name>
<keyword evidence="1" id="KW-1133">Transmembrane helix</keyword>
<keyword evidence="1" id="KW-0812">Transmembrane</keyword>
<evidence type="ECO:0000313" key="2">
    <source>
        <dbReference type="EMBL" id="OGM20991.1"/>
    </source>
</evidence>
<feature type="transmembrane region" description="Helical" evidence="1">
    <location>
        <begin position="58"/>
        <end position="78"/>
    </location>
</feature>
<comment type="caution">
    <text evidence="2">The sequence shown here is derived from an EMBL/GenBank/DDBJ whole genome shotgun (WGS) entry which is preliminary data.</text>
</comment>
<evidence type="ECO:0000313" key="3">
    <source>
        <dbReference type="Proteomes" id="UP000176741"/>
    </source>
</evidence>
<sequence>MRSTDYFCFNCGKNLKPKPPSTSNTEQLIVYLKSIFLAPYGIILGIRYLRQEESKSKIVGVTAIILTLVTILIITKLASDLMSNINDQVNIQRQQFGDF</sequence>
<gene>
    <name evidence="2" type="ORF">A2771_00295</name>
</gene>
<keyword evidence="1" id="KW-0472">Membrane</keyword>
<reference evidence="2 3" key="1">
    <citation type="journal article" date="2016" name="Nat. Commun.">
        <title>Thousands of microbial genomes shed light on interconnected biogeochemical processes in an aquifer system.</title>
        <authorList>
            <person name="Anantharaman K."/>
            <person name="Brown C.T."/>
            <person name="Hug L.A."/>
            <person name="Sharon I."/>
            <person name="Castelle C.J."/>
            <person name="Probst A.J."/>
            <person name="Thomas B.C."/>
            <person name="Singh A."/>
            <person name="Wilkins M.J."/>
            <person name="Karaoz U."/>
            <person name="Brodie E.L."/>
            <person name="Williams K.H."/>
            <person name="Hubbard S.S."/>
            <person name="Banfield J.F."/>
        </authorList>
    </citation>
    <scope>NUCLEOTIDE SEQUENCE [LARGE SCALE GENOMIC DNA]</scope>
</reference>
<dbReference type="Proteomes" id="UP000176741">
    <property type="component" value="Unassembled WGS sequence"/>
</dbReference>
<accession>A0A1F7Y126</accession>
<dbReference type="AlphaFoldDB" id="A0A1F7Y126"/>
<organism evidence="2 3">
    <name type="scientific">Candidatus Woesebacteria bacterium RIFCSPHIGHO2_01_FULL_38_26b</name>
    <dbReference type="NCBI Taxonomy" id="1802491"/>
    <lineage>
        <taxon>Bacteria</taxon>
        <taxon>Candidatus Woeseibacteriota</taxon>
    </lineage>
</organism>
<evidence type="ECO:0000256" key="1">
    <source>
        <dbReference type="SAM" id="Phobius"/>
    </source>
</evidence>
<dbReference type="EMBL" id="MGGD01000022">
    <property type="protein sequence ID" value="OGM20991.1"/>
    <property type="molecule type" value="Genomic_DNA"/>
</dbReference>
<feature type="transmembrane region" description="Helical" evidence="1">
    <location>
        <begin position="28"/>
        <end position="46"/>
    </location>
</feature>
<protein>
    <submittedName>
        <fullName evidence="2">Uncharacterized protein</fullName>
    </submittedName>
</protein>